<evidence type="ECO:0000259" key="1">
    <source>
        <dbReference type="Pfam" id="PF07561"/>
    </source>
</evidence>
<sequence length="52" mass="5854">MNINPGIKCSVDSCKYNNTNKQYCTLDVIQVGTHEANPKQVECTDCQSFELK</sequence>
<dbReference type="EMBL" id="JACOOQ010000003">
    <property type="protein sequence ID" value="MBC5639401.1"/>
    <property type="molecule type" value="Genomic_DNA"/>
</dbReference>
<dbReference type="Pfam" id="PF07561">
    <property type="entry name" value="DUF1540"/>
    <property type="match status" value="1"/>
</dbReference>
<dbReference type="InterPro" id="IPR011437">
    <property type="entry name" value="DUF1540"/>
</dbReference>
<name>A0A8I0DNR1_9CLOT</name>
<protein>
    <submittedName>
        <fullName evidence="2">DUF1540 domain-containing protein</fullName>
    </submittedName>
</protein>
<organism evidence="2 3">
    <name type="scientific">Clostridium lentum</name>
    <dbReference type="NCBI Taxonomy" id="2763037"/>
    <lineage>
        <taxon>Bacteria</taxon>
        <taxon>Bacillati</taxon>
        <taxon>Bacillota</taxon>
        <taxon>Clostridia</taxon>
        <taxon>Eubacteriales</taxon>
        <taxon>Clostridiaceae</taxon>
        <taxon>Clostridium</taxon>
    </lineage>
</organism>
<dbReference type="AlphaFoldDB" id="A0A8I0DNR1"/>
<keyword evidence="3" id="KW-1185">Reference proteome</keyword>
<comment type="caution">
    <text evidence="2">The sequence shown here is derived from an EMBL/GenBank/DDBJ whole genome shotgun (WGS) entry which is preliminary data.</text>
</comment>
<dbReference type="Proteomes" id="UP000662088">
    <property type="component" value="Unassembled WGS sequence"/>
</dbReference>
<feature type="domain" description="DUF1540" evidence="1">
    <location>
        <begin position="7"/>
        <end position="49"/>
    </location>
</feature>
<evidence type="ECO:0000313" key="3">
    <source>
        <dbReference type="Proteomes" id="UP000662088"/>
    </source>
</evidence>
<dbReference type="RefSeq" id="WP_022211647.1">
    <property type="nucleotide sequence ID" value="NZ_JACOOQ010000003.1"/>
</dbReference>
<reference evidence="2" key="1">
    <citation type="submission" date="2020-08" db="EMBL/GenBank/DDBJ databases">
        <title>Genome public.</title>
        <authorList>
            <person name="Liu C."/>
            <person name="Sun Q."/>
        </authorList>
    </citation>
    <scope>NUCLEOTIDE SEQUENCE</scope>
    <source>
        <strain evidence="2">NSJ-42</strain>
    </source>
</reference>
<gene>
    <name evidence="2" type="ORF">H8R92_02950</name>
</gene>
<evidence type="ECO:0000313" key="2">
    <source>
        <dbReference type="EMBL" id="MBC5639401.1"/>
    </source>
</evidence>
<proteinExistence type="predicted"/>
<accession>A0A8I0DNR1</accession>